<name>A0A7X6IBS6_9BACT</name>
<evidence type="ECO:0000313" key="4">
    <source>
        <dbReference type="EMBL" id="NKE72086.1"/>
    </source>
</evidence>
<dbReference type="EMBL" id="VTOW01000003">
    <property type="protein sequence ID" value="NKE72086.1"/>
    <property type="molecule type" value="Genomic_DNA"/>
</dbReference>
<dbReference type="Pfam" id="PF10099">
    <property type="entry name" value="RskA_C"/>
    <property type="match status" value="1"/>
</dbReference>
<dbReference type="InterPro" id="IPR051474">
    <property type="entry name" value="Anti-sigma-K/W_factor"/>
</dbReference>
<dbReference type="PANTHER" id="PTHR37461">
    <property type="entry name" value="ANTI-SIGMA-K FACTOR RSKA"/>
    <property type="match status" value="1"/>
</dbReference>
<evidence type="ECO:0000256" key="2">
    <source>
        <dbReference type="SAM" id="Phobius"/>
    </source>
</evidence>
<feature type="region of interest" description="Disordered" evidence="1">
    <location>
        <begin position="1"/>
        <end position="39"/>
    </location>
</feature>
<organism evidence="4 5">
    <name type="scientific">Candidatus Manganitrophus noduliformans</name>
    <dbReference type="NCBI Taxonomy" id="2606439"/>
    <lineage>
        <taxon>Bacteria</taxon>
        <taxon>Pseudomonadati</taxon>
        <taxon>Nitrospirota</taxon>
        <taxon>Nitrospiria</taxon>
        <taxon>Candidatus Troglogloeales</taxon>
        <taxon>Candidatus Manganitrophaceae</taxon>
        <taxon>Candidatus Manganitrophus</taxon>
    </lineage>
</organism>
<dbReference type="RefSeq" id="WP_168061433.1">
    <property type="nucleotide sequence ID" value="NZ_VTOW01000003.1"/>
</dbReference>
<keyword evidence="2" id="KW-1133">Transmembrane helix</keyword>
<gene>
    <name evidence="4" type="ORF">MNODULE_15155</name>
</gene>
<keyword evidence="2" id="KW-0812">Transmembrane</keyword>
<evidence type="ECO:0000259" key="3">
    <source>
        <dbReference type="Pfam" id="PF10099"/>
    </source>
</evidence>
<feature type="domain" description="Anti-sigma K factor RskA C-terminal" evidence="3">
    <location>
        <begin position="158"/>
        <end position="286"/>
    </location>
</feature>
<keyword evidence="2" id="KW-0472">Membrane</keyword>
<dbReference type="InterPro" id="IPR018764">
    <property type="entry name" value="RskA_C"/>
</dbReference>
<dbReference type="GO" id="GO:0016989">
    <property type="term" value="F:sigma factor antagonist activity"/>
    <property type="evidence" value="ECO:0007669"/>
    <property type="project" value="TreeGrafter"/>
</dbReference>
<evidence type="ECO:0000256" key="1">
    <source>
        <dbReference type="SAM" id="MobiDB-lite"/>
    </source>
</evidence>
<dbReference type="Proteomes" id="UP000534783">
    <property type="component" value="Unassembled WGS sequence"/>
</dbReference>
<feature type="transmembrane region" description="Helical" evidence="2">
    <location>
        <begin position="47"/>
        <end position="65"/>
    </location>
</feature>
<accession>A0A7X6IBS6</accession>
<dbReference type="AlphaFoldDB" id="A0A7X6IBS6"/>
<dbReference type="GO" id="GO:0005886">
    <property type="term" value="C:plasma membrane"/>
    <property type="evidence" value="ECO:0007669"/>
    <property type="project" value="InterPro"/>
</dbReference>
<dbReference type="GO" id="GO:0006417">
    <property type="term" value="P:regulation of translation"/>
    <property type="evidence" value="ECO:0007669"/>
    <property type="project" value="TreeGrafter"/>
</dbReference>
<proteinExistence type="predicted"/>
<sequence length="298" mass="32319">MDHSEIEGETQIGTFGDIDPLKAAPGKATVEKKAKPTKTSRRSYQPVLISVLMVALAGLGGLNYFKLQEEIQGMHSVIQGLRTETAASDRTVAMLTEEAKGREDFLQQTRAETNQLKGQIESMRLALMERDGQIARLQQTAQFGAKLPKKTRELQSQLVQKQLENASLQNAMTNQTEWLRLLSSPTAELVRMTGSKEAGGAGGLLLFDPQTQTAAFYGFDLQKLPAGKIYQLWTIGAAPVSAGMFQPSKDRTAVMKVPKIINLEGLKAFSVTIEPAGGKPKPTGPVYLKGEFAGVSPS</sequence>
<protein>
    <recommendedName>
        <fullName evidence="3">Anti-sigma K factor RskA C-terminal domain-containing protein</fullName>
    </recommendedName>
</protein>
<evidence type="ECO:0000313" key="5">
    <source>
        <dbReference type="Proteomes" id="UP000534783"/>
    </source>
</evidence>
<keyword evidence="5" id="KW-1185">Reference proteome</keyword>
<reference evidence="4 5" key="1">
    <citation type="journal article" date="2020" name="Nature">
        <title>Bacterial chemolithoautotrophy via manganese oxidation.</title>
        <authorList>
            <person name="Yu H."/>
            <person name="Leadbetter J.R."/>
        </authorList>
    </citation>
    <scope>NUCLEOTIDE SEQUENCE [LARGE SCALE GENOMIC DNA]</scope>
    <source>
        <strain evidence="4 5">Mn-1</strain>
    </source>
</reference>
<comment type="caution">
    <text evidence="4">The sequence shown here is derived from an EMBL/GenBank/DDBJ whole genome shotgun (WGS) entry which is preliminary data.</text>
</comment>
<dbReference type="PANTHER" id="PTHR37461:SF1">
    <property type="entry name" value="ANTI-SIGMA-K FACTOR RSKA"/>
    <property type="match status" value="1"/>
</dbReference>